<sequence length="95" mass="11083">MPVRSLFNAVSAFVFRCKRGVARATRRLTLLKTRRVILFNRKKRGIWQRQIMMGEKCQPLDFSGVIYYDVNGKMLDHPPSPKEKSPRPSIDHPIE</sequence>
<organism evidence="2 3">
    <name type="scientific">Rhynchospora pubera</name>
    <dbReference type="NCBI Taxonomy" id="906938"/>
    <lineage>
        <taxon>Eukaryota</taxon>
        <taxon>Viridiplantae</taxon>
        <taxon>Streptophyta</taxon>
        <taxon>Embryophyta</taxon>
        <taxon>Tracheophyta</taxon>
        <taxon>Spermatophyta</taxon>
        <taxon>Magnoliopsida</taxon>
        <taxon>Liliopsida</taxon>
        <taxon>Poales</taxon>
        <taxon>Cyperaceae</taxon>
        <taxon>Cyperoideae</taxon>
        <taxon>Rhynchosporeae</taxon>
        <taxon>Rhynchospora</taxon>
    </lineage>
</organism>
<keyword evidence="3" id="KW-1185">Reference proteome</keyword>
<dbReference type="Proteomes" id="UP001140206">
    <property type="component" value="Chromosome 1"/>
</dbReference>
<keyword evidence="2" id="KW-0472">Membrane</keyword>
<protein>
    <submittedName>
        <fullName evidence="2">Transmembrane protein</fullName>
    </submittedName>
</protein>
<evidence type="ECO:0000313" key="3">
    <source>
        <dbReference type="Proteomes" id="UP001140206"/>
    </source>
</evidence>
<evidence type="ECO:0000313" key="2">
    <source>
        <dbReference type="EMBL" id="KAJ4821414.1"/>
    </source>
</evidence>
<dbReference type="PANTHER" id="PTHR33237:SF46">
    <property type="entry name" value="OS01G0606100 PROTEIN"/>
    <property type="match status" value="1"/>
</dbReference>
<comment type="caution">
    <text evidence="2">The sequence shown here is derived from an EMBL/GenBank/DDBJ whole genome shotgun (WGS) entry which is preliminary data.</text>
</comment>
<dbReference type="PANTHER" id="PTHR33237">
    <property type="entry name" value="F2P16.13 PROTEIN-RELATED"/>
    <property type="match status" value="1"/>
</dbReference>
<keyword evidence="2" id="KW-0812">Transmembrane</keyword>
<name>A0AAV8HV46_9POAL</name>
<proteinExistence type="predicted"/>
<evidence type="ECO:0000256" key="1">
    <source>
        <dbReference type="SAM" id="MobiDB-lite"/>
    </source>
</evidence>
<accession>A0AAV8HV46</accession>
<feature type="region of interest" description="Disordered" evidence="1">
    <location>
        <begin position="76"/>
        <end position="95"/>
    </location>
</feature>
<gene>
    <name evidence="2" type="ORF">LUZ62_033980</name>
</gene>
<dbReference type="EMBL" id="JAMFTS010000001">
    <property type="protein sequence ID" value="KAJ4821414.1"/>
    <property type="molecule type" value="Genomic_DNA"/>
</dbReference>
<reference evidence="2" key="1">
    <citation type="submission" date="2022-08" db="EMBL/GenBank/DDBJ databases">
        <authorList>
            <person name="Marques A."/>
        </authorList>
    </citation>
    <scope>NUCLEOTIDE SEQUENCE</scope>
    <source>
        <strain evidence="2">RhyPub2mFocal</strain>
        <tissue evidence="2">Leaves</tissue>
    </source>
</reference>
<dbReference type="AlphaFoldDB" id="A0AAV8HV46"/>